<sequence length="419" mass="46602">MGADAGFDMVPRLSTVASDKRNWNQFIDAIKEYYKSDNQVEIQANYIEFIAGEHPTLPFECHKFLRFSSEITGGIAASTGVEKYLHTVIEIAQTYFGSRIQFWNELVTDIPGKGKGLVARSHIPKGTLIIREKPLFSGCRPVSMPAAELEKMFAAKLKALPKVSQRQFLSLHNNFPGKYPFSGIFKTNALACRPGSVVGAVYPTICLINHSCIPNSHNNWNENAEHETIYANRDIQAGEEITISYNSGDVSSVRRACLKKAFGVDCGCDACTRSPSELKASDARRAQIQKLDNAIGDPLGMMNTPKDSLAKCHSLLRLLGEEYDGCAVVLTARLYYDAFQICIAHGDRARAGVCAERAYKASVIYEGEDSPQTQRMQSLARRPEDHTSFGAYSMKWKTTKKMVPKSLDGAQFENWLFRV</sequence>
<dbReference type="SMART" id="SM00317">
    <property type="entry name" value="SET"/>
    <property type="match status" value="1"/>
</dbReference>
<proteinExistence type="predicted"/>
<feature type="domain" description="SET" evidence="1">
    <location>
        <begin position="102"/>
        <end position="246"/>
    </location>
</feature>
<protein>
    <submittedName>
        <fullName evidence="2">SET domain-containing protein</fullName>
    </submittedName>
</protein>
<dbReference type="SUPFAM" id="SSF82199">
    <property type="entry name" value="SET domain"/>
    <property type="match status" value="1"/>
</dbReference>
<dbReference type="Gene3D" id="2.170.270.10">
    <property type="entry name" value="SET domain"/>
    <property type="match status" value="1"/>
</dbReference>
<dbReference type="PROSITE" id="PS50280">
    <property type="entry name" value="SET"/>
    <property type="match status" value="1"/>
</dbReference>
<name>A0A6G1IQ81_9PLEO</name>
<dbReference type="InterPro" id="IPR001214">
    <property type="entry name" value="SET_dom"/>
</dbReference>
<dbReference type="PANTHER" id="PTHR47332:SF4">
    <property type="entry name" value="SET DOMAIN-CONTAINING PROTEIN 5"/>
    <property type="match status" value="1"/>
</dbReference>
<dbReference type="Pfam" id="PF00856">
    <property type="entry name" value="SET"/>
    <property type="match status" value="1"/>
</dbReference>
<dbReference type="Proteomes" id="UP000799291">
    <property type="component" value="Unassembled WGS sequence"/>
</dbReference>
<accession>A0A6G1IQ81</accession>
<dbReference type="PANTHER" id="PTHR47332">
    <property type="entry name" value="SET DOMAIN-CONTAINING PROTEIN 5"/>
    <property type="match status" value="1"/>
</dbReference>
<dbReference type="AlphaFoldDB" id="A0A6G1IQ81"/>
<evidence type="ECO:0000259" key="1">
    <source>
        <dbReference type="PROSITE" id="PS50280"/>
    </source>
</evidence>
<organism evidence="2 3">
    <name type="scientific">Lentithecium fluviatile CBS 122367</name>
    <dbReference type="NCBI Taxonomy" id="1168545"/>
    <lineage>
        <taxon>Eukaryota</taxon>
        <taxon>Fungi</taxon>
        <taxon>Dikarya</taxon>
        <taxon>Ascomycota</taxon>
        <taxon>Pezizomycotina</taxon>
        <taxon>Dothideomycetes</taxon>
        <taxon>Pleosporomycetidae</taxon>
        <taxon>Pleosporales</taxon>
        <taxon>Massarineae</taxon>
        <taxon>Lentitheciaceae</taxon>
        <taxon>Lentithecium</taxon>
    </lineage>
</organism>
<dbReference type="InterPro" id="IPR053185">
    <property type="entry name" value="SET_domain_protein"/>
</dbReference>
<dbReference type="CDD" id="cd20071">
    <property type="entry name" value="SET_SMYD"/>
    <property type="match status" value="1"/>
</dbReference>
<dbReference type="InterPro" id="IPR046341">
    <property type="entry name" value="SET_dom_sf"/>
</dbReference>
<reference evidence="2" key="1">
    <citation type="journal article" date="2020" name="Stud. Mycol.">
        <title>101 Dothideomycetes genomes: a test case for predicting lifestyles and emergence of pathogens.</title>
        <authorList>
            <person name="Haridas S."/>
            <person name="Albert R."/>
            <person name="Binder M."/>
            <person name="Bloem J."/>
            <person name="Labutti K."/>
            <person name="Salamov A."/>
            <person name="Andreopoulos B."/>
            <person name="Baker S."/>
            <person name="Barry K."/>
            <person name="Bills G."/>
            <person name="Bluhm B."/>
            <person name="Cannon C."/>
            <person name="Castanera R."/>
            <person name="Culley D."/>
            <person name="Daum C."/>
            <person name="Ezra D."/>
            <person name="Gonzalez J."/>
            <person name="Henrissat B."/>
            <person name="Kuo A."/>
            <person name="Liang C."/>
            <person name="Lipzen A."/>
            <person name="Lutzoni F."/>
            <person name="Magnuson J."/>
            <person name="Mondo S."/>
            <person name="Nolan M."/>
            <person name="Ohm R."/>
            <person name="Pangilinan J."/>
            <person name="Park H.-J."/>
            <person name="Ramirez L."/>
            <person name="Alfaro M."/>
            <person name="Sun H."/>
            <person name="Tritt A."/>
            <person name="Yoshinaga Y."/>
            <person name="Zwiers L.-H."/>
            <person name="Turgeon B."/>
            <person name="Goodwin S."/>
            <person name="Spatafora J."/>
            <person name="Crous P."/>
            <person name="Grigoriev I."/>
        </authorList>
    </citation>
    <scope>NUCLEOTIDE SEQUENCE</scope>
    <source>
        <strain evidence="2">CBS 122367</strain>
    </source>
</reference>
<gene>
    <name evidence="2" type="ORF">K458DRAFT_480117</name>
</gene>
<dbReference type="EMBL" id="MU005599">
    <property type="protein sequence ID" value="KAF2680101.1"/>
    <property type="molecule type" value="Genomic_DNA"/>
</dbReference>
<evidence type="ECO:0000313" key="3">
    <source>
        <dbReference type="Proteomes" id="UP000799291"/>
    </source>
</evidence>
<keyword evidence="3" id="KW-1185">Reference proteome</keyword>
<evidence type="ECO:0000313" key="2">
    <source>
        <dbReference type="EMBL" id="KAF2680101.1"/>
    </source>
</evidence>
<dbReference type="OrthoDB" id="265717at2759"/>